<dbReference type="Gene3D" id="1.10.10.10">
    <property type="entry name" value="Winged helix-like DNA-binding domain superfamily/Winged helix DNA-binding domain"/>
    <property type="match status" value="1"/>
</dbReference>
<keyword evidence="3" id="KW-0804">Transcription</keyword>
<dbReference type="InterPro" id="IPR041664">
    <property type="entry name" value="AAA_16"/>
</dbReference>
<evidence type="ECO:0000256" key="3">
    <source>
        <dbReference type="ARBA" id="ARBA00023163"/>
    </source>
</evidence>
<dbReference type="Pfam" id="PF17874">
    <property type="entry name" value="TPR_MalT"/>
    <property type="match status" value="1"/>
</dbReference>
<sequence>MVHAPAPGPPPGATRGGDPPARTLPTTGDPVLATRFSVPAVPATFVRRARLARLLGDAVRKPLILVNGPAGAGKTLCVADWLAQDPLPWPTAWLTLERGDAAPGLFWSYVLEALRHHGVPLPREIGSPARADAVDRAMLARLAAYLQGRTEPVLLVLDEFDRADAREVADQLEFVLRHAGDGLRLLLVSRTEPLLPLHRRRAADEIADIRAADLAFTARETALLLARHGLGAGHEAALLLTRRTEGWAAGVRLCALAMGQSHDPCAFLADFEAGHSAVADFLLGEVLAGQPDETQELLLRTSILDRVHPDLADALTGRGEAARILAGLERANAFVTSVGHSWYRLHPLFAEILRVHLGARHPGIEQDLHRTTARWLSEAGQLDAALGHAAAAGDWEFAAGRFIDGLGIGQLFTGLDTQRLDDVLSRMPPHVRGQAPDMIRAARSLARYDVGPGLAHLRRAEQAEQAEQAARAAGSAAPGGHRGDRAPDRVAVRLSLALLRVTAGGLLGSADTAEAAAVEAEAFGNALPPEQLRRHPELPALLLTSLGAAELWAGRLDTATEALSAAAGTADLPVTVSPRHEALGRIAMIDFLRGWPARAETAARAAIAVAEQGGLPPARRSGVAHLVLAAVAVDRDELDAARAGLCRAAASPGARHDPVVISGIALLNSRLLLAHGDPQGSLRALSGADDRSPVGVRSPWVRARLALAAAAAHLAQGRPRDALAALERADPTATGTPECALLAARARLAVGDAAAAAGILDALDTPDSVARDPSDRSEGPTITVRTLLARAEAAERAADAVTARDLAVRALDAARPERLRRPFLEAGPWLARALRGHPVPDDPWLPPAIVGRRPGAAPDGARPVVVEPLSDREYEVLRCVAQMKSTEEVAEELFLSVNTVKSHLKSIFRKLCATRRGEAVRRARELDLL</sequence>
<feature type="region of interest" description="Disordered" evidence="4">
    <location>
        <begin position="460"/>
        <end position="486"/>
    </location>
</feature>
<accession>A0ABU7PH57</accession>
<dbReference type="Proteomes" id="UP001344658">
    <property type="component" value="Unassembled WGS sequence"/>
</dbReference>
<dbReference type="InterPro" id="IPR041617">
    <property type="entry name" value="TPR_MalT"/>
</dbReference>
<dbReference type="InterPro" id="IPR016032">
    <property type="entry name" value="Sig_transdc_resp-reg_C-effctor"/>
</dbReference>
<dbReference type="Gene3D" id="1.25.40.10">
    <property type="entry name" value="Tetratricopeptide repeat domain"/>
    <property type="match status" value="1"/>
</dbReference>
<evidence type="ECO:0000256" key="2">
    <source>
        <dbReference type="ARBA" id="ARBA00023125"/>
    </source>
</evidence>
<evidence type="ECO:0000313" key="6">
    <source>
        <dbReference type="EMBL" id="MEE4545163.1"/>
    </source>
</evidence>
<dbReference type="InterPro" id="IPR059106">
    <property type="entry name" value="WHD_MalT"/>
</dbReference>
<reference evidence="6 7" key="1">
    <citation type="submission" date="2023-12" db="EMBL/GenBank/DDBJ databases">
        <title>Streptomyces sp. V4-01.</title>
        <authorList>
            <person name="Somphong A."/>
            <person name="Phongsopitanun W."/>
        </authorList>
    </citation>
    <scope>NUCLEOTIDE SEQUENCE [LARGE SCALE GENOMIC DNA]</scope>
    <source>
        <strain evidence="6 7">V4-01</strain>
    </source>
</reference>
<dbReference type="InterPro" id="IPR027417">
    <property type="entry name" value="P-loop_NTPase"/>
</dbReference>
<dbReference type="PRINTS" id="PR00038">
    <property type="entry name" value="HTHLUXR"/>
</dbReference>
<dbReference type="Pfam" id="PF00196">
    <property type="entry name" value="GerE"/>
    <property type="match status" value="1"/>
</dbReference>
<dbReference type="Pfam" id="PF13191">
    <property type="entry name" value="AAA_16"/>
    <property type="match status" value="1"/>
</dbReference>
<dbReference type="InterPro" id="IPR000792">
    <property type="entry name" value="Tscrpt_reg_LuxR_C"/>
</dbReference>
<comment type="caution">
    <text evidence="6">The sequence shown here is derived from an EMBL/GenBank/DDBJ whole genome shotgun (WGS) entry which is preliminary data.</text>
</comment>
<evidence type="ECO:0000256" key="4">
    <source>
        <dbReference type="SAM" id="MobiDB-lite"/>
    </source>
</evidence>
<name>A0ABU7PH57_9ACTN</name>
<keyword evidence="1" id="KW-0805">Transcription regulation</keyword>
<protein>
    <submittedName>
        <fullName evidence="6">LuxR C-terminal-related transcriptional regulator</fullName>
    </submittedName>
</protein>
<dbReference type="PANTHER" id="PTHR44688">
    <property type="entry name" value="DNA-BINDING TRANSCRIPTIONAL ACTIVATOR DEVR_DOSR"/>
    <property type="match status" value="1"/>
</dbReference>
<feature type="compositionally biased region" description="Pro residues" evidence="4">
    <location>
        <begin position="1"/>
        <end position="12"/>
    </location>
</feature>
<dbReference type="SUPFAM" id="SSF52540">
    <property type="entry name" value="P-loop containing nucleoside triphosphate hydrolases"/>
    <property type="match status" value="1"/>
</dbReference>
<evidence type="ECO:0000313" key="7">
    <source>
        <dbReference type="Proteomes" id="UP001344658"/>
    </source>
</evidence>
<feature type="compositionally biased region" description="Low complexity" evidence="4">
    <location>
        <begin position="463"/>
        <end position="479"/>
    </location>
</feature>
<dbReference type="SMART" id="SM00421">
    <property type="entry name" value="HTH_LUXR"/>
    <property type="match status" value="1"/>
</dbReference>
<dbReference type="InterPro" id="IPR036388">
    <property type="entry name" value="WH-like_DNA-bd_sf"/>
</dbReference>
<organism evidence="6 7">
    <name type="scientific">Actinacidiphila polyblastidii</name>
    <dbReference type="NCBI Taxonomy" id="3110430"/>
    <lineage>
        <taxon>Bacteria</taxon>
        <taxon>Bacillati</taxon>
        <taxon>Actinomycetota</taxon>
        <taxon>Actinomycetes</taxon>
        <taxon>Kitasatosporales</taxon>
        <taxon>Streptomycetaceae</taxon>
        <taxon>Actinacidiphila</taxon>
    </lineage>
</organism>
<dbReference type="SUPFAM" id="SSF46894">
    <property type="entry name" value="C-terminal effector domain of the bipartite response regulators"/>
    <property type="match status" value="1"/>
</dbReference>
<dbReference type="InterPro" id="IPR011990">
    <property type="entry name" value="TPR-like_helical_dom_sf"/>
</dbReference>
<gene>
    <name evidence="6" type="ORF">V2S66_24740</name>
</gene>
<proteinExistence type="predicted"/>
<dbReference type="Pfam" id="PF25873">
    <property type="entry name" value="WHD_MalT"/>
    <property type="match status" value="1"/>
</dbReference>
<feature type="domain" description="HTH luxR-type" evidence="5">
    <location>
        <begin position="862"/>
        <end position="927"/>
    </location>
</feature>
<feature type="region of interest" description="Disordered" evidence="4">
    <location>
        <begin position="1"/>
        <end position="29"/>
    </location>
</feature>
<dbReference type="EMBL" id="JAZEWV010000025">
    <property type="protein sequence ID" value="MEE4545163.1"/>
    <property type="molecule type" value="Genomic_DNA"/>
</dbReference>
<dbReference type="CDD" id="cd06170">
    <property type="entry name" value="LuxR_C_like"/>
    <property type="match status" value="1"/>
</dbReference>
<keyword evidence="2" id="KW-0238">DNA-binding</keyword>
<evidence type="ECO:0000256" key="1">
    <source>
        <dbReference type="ARBA" id="ARBA00023015"/>
    </source>
</evidence>
<dbReference type="Gene3D" id="3.40.50.300">
    <property type="entry name" value="P-loop containing nucleotide triphosphate hydrolases"/>
    <property type="match status" value="1"/>
</dbReference>
<dbReference type="PROSITE" id="PS50043">
    <property type="entry name" value="HTH_LUXR_2"/>
    <property type="match status" value="1"/>
</dbReference>
<dbReference type="RefSeq" id="WP_330798539.1">
    <property type="nucleotide sequence ID" value="NZ_JAZEWV010000025.1"/>
</dbReference>
<evidence type="ECO:0000259" key="5">
    <source>
        <dbReference type="PROSITE" id="PS50043"/>
    </source>
</evidence>
<keyword evidence="7" id="KW-1185">Reference proteome</keyword>
<dbReference type="PANTHER" id="PTHR44688:SF25">
    <property type="entry name" value="HTH LUXR-TYPE DOMAIN-CONTAINING PROTEIN"/>
    <property type="match status" value="1"/>
</dbReference>